<organism evidence="1 2">
    <name type="scientific">Pelotalea chapellei</name>
    <dbReference type="NCBI Taxonomy" id="44671"/>
    <lineage>
        <taxon>Bacteria</taxon>
        <taxon>Pseudomonadati</taxon>
        <taxon>Thermodesulfobacteriota</taxon>
        <taxon>Desulfuromonadia</taxon>
        <taxon>Geobacterales</taxon>
        <taxon>Geobacteraceae</taxon>
        <taxon>Pelotalea</taxon>
    </lineage>
</organism>
<comment type="caution">
    <text evidence="1">The sequence shown here is derived from an EMBL/GenBank/DDBJ whole genome shotgun (WGS) entry which is preliminary data.</text>
</comment>
<dbReference type="PANTHER" id="PTHR36456">
    <property type="entry name" value="UPF0232 PROTEIN SCO3875"/>
    <property type="match status" value="1"/>
</dbReference>
<proteinExistence type="predicted"/>
<evidence type="ECO:0000313" key="1">
    <source>
        <dbReference type="EMBL" id="MBT1073071.1"/>
    </source>
</evidence>
<dbReference type="EMBL" id="JAHDYS010000016">
    <property type="protein sequence ID" value="MBT1073071.1"/>
    <property type="molecule type" value="Genomic_DNA"/>
</dbReference>
<dbReference type="Pfam" id="PF05258">
    <property type="entry name" value="DciA"/>
    <property type="match status" value="1"/>
</dbReference>
<protein>
    <submittedName>
        <fullName evidence="1">DUF721 domain-containing protein</fullName>
    </submittedName>
</protein>
<name>A0ABS5UBQ0_9BACT</name>
<dbReference type="InterPro" id="IPR007922">
    <property type="entry name" value="DciA-like"/>
</dbReference>
<sequence length="159" mass="17528">MAKRAKMRFPAPLAEILQDGLKGLGISERLREAVIWNIWSDVVGPAVASRAQPLRIINGILTVAVSSGPWMQELTFLKGMMKQKLNDRLGGEVVRDIQLRSGQVPKPAVFVEEVPVPKKPLTVEQLVRIESESAAITDEETRTAFAELMKASLAVREKA</sequence>
<reference evidence="1 2" key="1">
    <citation type="submission" date="2021-05" db="EMBL/GenBank/DDBJ databases">
        <title>The draft genome of Geobacter chapellei DSM 13688.</title>
        <authorList>
            <person name="Xu Z."/>
            <person name="Masuda Y."/>
            <person name="Itoh H."/>
            <person name="Senoo K."/>
        </authorList>
    </citation>
    <scope>NUCLEOTIDE SEQUENCE [LARGE SCALE GENOMIC DNA]</scope>
    <source>
        <strain evidence="1 2">DSM 13688</strain>
    </source>
</reference>
<evidence type="ECO:0000313" key="2">
    <source>
        <dbReference type="Proteomes" id="UP000784128"/>
    </source>
</evidence>
<keyword evidence="2" id="KW-1185">Reference proteome</keyword>
<dbReference type="RefSeq" id="WP_214300730.1">
    <property type="nucleotide sequence ID" value="NZ_JAHDYS010000016.1"/>
</dbReference>
<accession>A0ABS5UBQ0</accession>
<dbReference type="Proteomes" id="UP000784128">
    <property type="component" value="Unassembled WGS sequence"/>
</dbReference>
<dbReference type="PANTHER" id="PTHR36456:SF1">
    <property type="entry name" value="UPF0232 PROTEIN SCO3875"/>
    <property type="match status" value="1"/>
</dbReference>
<gene>
    <name evidence="1" type="ORF">KJB30_14855</name>
</gene>